<keyword evidence="3" id="KW-1185">Reference proteome</keyword>
<name>A0AAD3H4B5_9STRA</name>
<feature type="region of interest" description="Disordered" evidence="1">
    <location>
        <begin position="1"/>
        <end position="50"/>
    </location>
</feature>
<organism evidence="2 3">
    <name type="scientific">Chaetoceros tenuissimus</name>
    <dbReference type="NCBI Taxonomy" id="426638"/>
    <lineage>
        <taxon>Eukaryota</taxon>
        <taxon>Sar</taxon>
        <taxon>Stramenopiles</taxon>
        <taxon>Ochrophyta</taxon>
        <taxon>Bacillariophyta</taxon>
        <taxon>Coscinodiscophyceae</taxon>
        <taxon>Chaetocerotophycidae</taxon>
        <taxon>Chaetocerotales</taxon>
        <taxon>Chaetocerotaceae</taxon>
        <taxon>Chaetoceros</taxon>
    </lineage>
</organism>
<evidence type="ECO:0000256" key="1">
    <source>
        <dbReference type="SAM" id="MobiDB-lite"/>
    </source>
</evidence>
<dbReference type="EMBL" id="BLLK01000038">
    <property type="protein sequence ID" value="GFH49548.1"/>
    <property type="molecule type" value="Genomic_DNA"/>
</dbReference>
<sequence>MNNGMKDISKKRRFEESKSSNSSKEDEPETYMKTIAEGKRKRQKTSTKQKTVCPLCGREFVRGRESIAEFENHVQRCSLSQESNKRKLSKESPTENKYISQATLRRLKEVEEAEKKSYNAQMEENEKLLSDPIFMDAFNSSLLKYCP</sequence>
<dbReference type="Proteomes" id="UP001054902">
    <property type="component" value="Unassembled WGS sequence"/>
</dbReference>
<gene>
    <name evidence="2" type="ORF">CTEN210_06024</name>
</gene>
<evidence type="ECO:0000313" key="3">
    <source>
        <dbReference type="Proteomes" id="UP001054902"/>
    </source>
</evidence>
<reference evidence="2 3" key="1">
    <citation type="journal article" date="2021" name="Sci. Rep.">
        <title>The genome of the diatom Chaetoceros tenuissimus carries an ancient integrated fragment of an extant virus.</title>
        <authorList>
            <person name="Hongo Y."/>
            <person name="Kimura K."/>
            <person name="Takaki Y."/>
            <person name="Yoshida Y."/>
            <person name="Baba S."/>
            <person name="Kobayashi G."/>
            <person name="Nagasaki K."/>
            <person name="Hano T."/>
            <person name="Tomaru Y."/>
        </authorList>
    </citation>
    <scope>NUCLEOTIDE SEQUENCE [LARGE SCALE GENOMIC DNA]</scope>
    <source>
        <strain evidence="2 3">NIES-3715</strain>
    </source>
</reference>
<proteinExistence type="predicted"/>
<evidence type="ECO:0000313" key="2">
    <source>
        <dbReference type="EMBL" id="GFH49548.1"/>
    </source>
</evidence>
<dbReference type="AlphaFoldDB" id="A0AAD3H4B5"/>
<protein>
    <submittedName>
        <fullName evidence="2">Uncharacterized protein</fullName>
    </submittedName>
</protein>
<comment type="caution">
    <text evidence="2">The sequence shown here is derived from an EMBL/GenBank/DDBJ whole genome shotgun (WGS) entry which is preliminary data.</text>
</comment>
<accession>A0AAD3H4B5</accession>